<dbReference type="Proteomes" id="UP000191285">
    <property type="component" value="Unassembled WGS sequence"/>
</dbReference>
<comment type="caution">
    <text evidence="2">The sequence shown here is derived from an EMBL/GenBank/DDBJ whole genome shotgun (WGS) entry which is preliminary data.</text>
</comment>
<accession>A0A1V6T643</accession>
<sequence>MSDPLSVTGSAVGTISLGLSLCNAIVRYARNAQGQSDDMKYLATKAFNIRSLLKSLRELIEELENDIPDVADDLESMALDLQVYLQRLSRPIQKYERAQNTPTSVRSRARRTWETAIYHFKKEELLEVRDCLQCMELDLNTALNIYSARELHKFGARQEVIGIKQDLLIEKMNTLQLSVTASSHLDISQQPKNNSTSCHESVSIQSYRPPVAYNWKNIRDKQGRKQYRFHSKWLSRAFTGTFCLSAKPDILPIVSLHCHAVVGPESWLGRMYFDQGHFGKNKIQGRTCSETLNRINNWIRLFQNAVSEGNMRPTDELSTIEVVSNSSVHVSLIDLPFISWLTKLTPDTFPALCKYINFMLDHNVTTDYRNPRSALRRLCESLIWTEEVQSLASHIIRKCGPINWVPDTWNAKKNMQSLLLRDADSIDLPSSFITVLREAEKGLRALLDSNLASQEDSLDGVTILQLAMGWPAGVKLLSRAQSASHLPDWYHNKHLIFGITDKDSKIDDYLDCCNILLETGYKISNDDITWTSSIKLANLLIHSLAKRRSKLLAIAEAHIESHELSDLRKGETGIPDTCAHALSAALTTKGLKIDHTLKFPKTVPLFCRYLFPAILDKIYEAGFIDVDLPQERGDTPLMARCHFWWPHSMQDSNAVGWLISKGADPFRRIPGLRTTVLHWINGRLAVQIHYQCESGSGFDPHVELCHFKQIDIHLFSLTTRDECSCSCSLGGCTPLSVAIRTFVDMLALSDHQITRIASGFQRFLSFLIDRNQSMLEVCHAIIRSLTFDGLNLSHTCCTELRYHYPWENIRDESDLEEIREEQILLLERFERLVSDFNTQFDALGLPLIDFLQEIWYERMVGFLSERDKYDPEHKEQTRNLGVSLEMDDIEIPFVVQLICDQIRVVESQSNDL</sequence>
<evidence type="ECO:0008006" key="4">
    <source>
        <dbReference type="Google" id="ProtNLM"/>
    </source>
</evidence>
<dbReference type="AlphaFoldDB" id="A0A1V6T643"/>
<keyword evidence="3" id="KW-1185">Reference proteome</keyword>
<dbReference type="EMBL" id="MLKD01000012">
    <property type="protein sequence ID" value="OQE21389.1"/>
    <property type="molecule type" value="Genomic_DNA"/>
</dbReference>
<feature type="coiled-coil region" evidence="1">
    <location>
        <begin position="46"/>
        <end position="80"/>
    </location>
</feature>
<name>A0A1V6T643_9EURO</name>
<protein>
    <recommendedName>
        <fullName evidence="4">Fungal N-terminal domain-containing protein</fullName>
    </recommendedName>
</protein>
<evidence type="ECO:0000313" key="3">
    <source>
        <dbReference type="Proteomes" id="UP000191285"/>
    </source>
</evidence>
<organism evidence="2 3">
    <name type="scientific">Penicillium steckii</name>
    <dbReference type="NCBI Taxonomy" id="303698"/>
    <lineage>
        <taxon>Eukaryota</taxon>
        <taxon>Fungi</taxon>
        <taxon>Dikarya</taxon>
        <taxon>Ascomycota</taxon>
        <taxon>Pezizomycotina</taxon>
        <taxon>Eurotiomycetes</taxon>
        <taxon>Eurotiomycetidae</taxon>
        <taxon>Eurotiales</taxon>
        <taxon>Aspergillaceae</taxon>
        <taxon>Penicillium</taxon>
    </lineage>
</organism>
<gene>
    <name evidence="2" type="ORF">PENSTE_c012G04448</name>
</gene>
<evidence type="ECO:0000313" key="2">
    <source>
        <dbReference type="EMBL" id="OQE21389.1"/>
    </source>
</evidence>
<keyword evidence="1" id="KW-0175">Coiled coil</keyword>
<reference evidence="3" key="1">
    <citation type="journal article" date="2017" name="Nat. Microbiol.">
        <title>Global analysis of biosynthetic gene clusters reveals vast potential of secondary metabolite production in Penicillium species.</title>
        <authorList>
            <person name="Nielsen J.C."/>
            <person name="Grijseels S."/>
            <person name="Prigent S."/>
            <person name="Ji B."/>
            <person name="Dainat J."/>
            <person name="Nielsen K.F."/>
            <person name="Frisvad J.C."/>
            <person name="Workman M."/>
            <person name="Nielsen J."/>
        </authorList>
    </citation>
    <scope>NUCLEOTIDE SEQUENCE [LARGE SCALE GENOMIC DNA]</scope>
    <source>
        <strain evidence="3">IBT 24891</strain>
    </source>
</reference>
<dbReference type="OrthoDB" id="1577640at2759"/>
<evidence type="ECO:0000256" key="1">
    <source>
        <dbReference type="SAM" id="Coils"/>
    </source>
</evidence>
<proteinExistence type="predicted"/>